<evidence type="ECO:0000313" key="3">
    <source>
        <dbReference type="Proteomes" id="UP000197446"/>
    </source>
</evidence>
<keyword evidence="1" id="KW-0472">Membrane</keyword>
<organism evidence="2 3">
    <name type="scientific">Roseateles puraquae</name>
    <dbReference type="NCBI Taxonomy" id="431059"/>
    <lineage>
        <taxon>Bacteria</taxon>
        <taxon>Pseudomonadati</taxon>
        <taxon>Pseudomonadota</taxon>
        <taxon>Betaproteobacteria</taxon>
        <taxon>Burkholderiales</taxon>
        <taxon>Sphaerotilaceae</taxon>
        <taxon>Roseateles</taxon>
    </lineage>
</organism>
<dbReference type="AlphaFoldDB" id="A0A254NDF5"/>
<comment type="caution">
    <text evidence="2">The sequence shown here is derived from an EMBL/GenBank/DDBJ whole genome shotgun (WGS) entry which is preliminary data.</text>
</comment>
<proteinExistence type="predicted"/>
<dbReference type="RefSeq" id="WP_088482544.1">
    <property type="nucleotide sequence ID" value="NZ_NISI01000002.1"/>
</dbReference>
<name>A0A254NDF5_9BURK</name>
<feature type="transmembrane region" description="Helical" evidence="1">
    <location>
        <begin position="48"/>
        <end position="72"/>
    </location>
</feature>
<accession>A0A254NDF5</accession>
<protein>
    <submittedName>
        <fullName evidence="2">Uncharacterized protein</fullName>
    </submittedName>
</protein>
<dbReference type="EMBL" id="NISI01000002">
    <property type="protein sequence ID" value="OWR04407.1"/>
    <property type="molecule type" value="Genomic_DNA"/>
</dbReference>
<keyword evidence="3" id="KW-1185">Reference proteome</keyword>
<gene>
    <name evidence="2" type="ORF">CDO81_07395</name>
</gene>
<evidence type="ECO:0000256" key="1">
    <source>
        <dbReference type="SAM" id="Phobius"/>
    </source>
</evidence>
<evidence type="ECO:0000313" key="2">
    <source>
        <dbReference type="EMBL" id="OWR04407.1"/>
    </source>
</evidence>
<keyword evidence="1" id="KW-0812">Transmembrane</keyword>
<keyword evidence="1" id="KW-1133">Transmembrane helix</keyword>
<feature type="transmembrane region" description="Helical" evidence="1">
    <location>
        <begin position="12"/>
        <end position="36"/>
    </location>
</feature>
<reference evidence="2 3" key="1">
    <citation type="journal article" date="2007" name="Int. J. Syst. Evol. Microbiol.">
        <title>Description of Pelomonas aquatica sp. nov. and Pelomonas puraquae sp. nov., isolated from industrial and haemodialysis water.</title>
        <authorList>
            <person name="Gomila M."/>
            <person name="Bowien B."/>
            <person name="Falsen E."/>
            <person name="Moore E.R."/>
            <person name="Lalucat J."/>
        </authorList>
    </citation>
    <scope>NUCLEOTIDE SEQUENCE [LARGE SCALE GENOMIC DNA]</scope>
    <source>
        <strain evidence="2 3">CCUG 52769</strain>
    </source>
</reference>
<sequence>MSADLDRVGRAFALVALAAATIGVGAVGLCGGYWTVKAVPALLKPGGGGAIMVLMISVPSLIGGVLLARLCVRKLVRWREPPASHDLTDRGD</sequence>
<dbReference type="Proteomes" id="UP000197446">
    <property type="component" value="Unassembled WGS sequence"/>
</dbReference>